<comment type="caution">
    <text evidence="1">The sequence shown here is derived from an EMBL/GenBank/DDBJ whole genome shotgun (WGS) entry which is preliminary data.</text>
</comment>
<protein>
    <submittedName>
        <fullName evidence="1">Uncharacterized protein</fullName>
    </submittedName>
</protein>
<reference evidence="1 2" key="2">
    <citation type="journal article" date="2022" name="Mol. Ecol. Resour.">
        <title>The genomes of chicory, endive, great burdock and yacon provide insights into Asteraceae paleo-polyploidization history and plant inulin production.</title>
        <authorList>
            <person name="Fan W."/>
            <person name="Wang S."/>
            <person name="Wang H."/>
            <person name="Wang A."/>
            <person name="Jiang F."/>
            <person name="Liu H."/>
            <person name="Zhao H."/>
            <person name="Xu D."/>
            <person name="Zhang Y."/>
        </authorList>
    </citation>
    <scope>NUCLEOTIDE SEQUENCE [LARGE SCALE GENOMIC DNA]</scope>
    <source>
        <strain evidence="2">cv. Punajuju</strain>
        <tissue evidence="1">Leaves</tissue>
    </source>
</reference>
<dbReference type="Proteomes" id="UP001055811">
    <property type="component" value="Linkage Group LG02"/>
</dbReference>
<keyword evidence="2" id="KW-1185">Reference proteome</keyword>
<evidence type="ECO:0000313" key="2">
    <source>
        <dbReference type="Proteomes" id="UP001055811"/>
    </source>
</evidence>
<reference evidence="2" key="1">
    <citation type="journal article" date="2022" name="Mol. Ecol. Resour.">
        <title>The genomes of chicory, endive, great burdock and yacon provide insights into Asteraceae palaeo-polyploidization history and plant inulin production.</title>
        <authorList>
            <person name="Fan W."/>
            <person name="Wang S."/>
            <person name="Wang H."/>
            <person name="Wang A."/>
            <person name="Jiang F."/>
            <person name="Liu H."/>
            <person name="Zhao H."/>
            <person name="Xu D."/>
            <person name="Zhang Y."/>
        </authorList>
    </citation>
    <scope>NUCLEOTIDE SEQUENCE [LARGE SCALE GENOMIC DNA]</scope>
    <source>
        <strain evidence="2">cv. Punajuju</strain>
    </source>
</reference>
<gene>
    <name evidence="1" type="ORF">L2E82_10767</name>
</gene>
<name>A0ACB9GDG9_CICIN</name>
<organism evidence="1 2">
    <name type="scientific">Cichorium intybus</name>
    <name type="common">Chicory</name>
    <dbReference type="NCBI Taxonomy" id="13427"/>
    <lineage>
        <taxon>Eukaryota</taxon>
        <taxon>Viridiplantae</taxon>
        <taxon>Streptophyta</taxon>
        <taxon>Embryophyta</taxon>
        <taxon>Tracheophyta</taxon>
        <taxon>Spermatophyta</taxon>
        <taxon>Magnoliopsida</taxon>
        <taxon>eudicotyledons</taxon>
        <taxon>Gunneridae</taxon>
        <taxon>Pentapetalae</taxon>
        <taxon>asterids</taxon>
        <taxon>campanulids</taxon>
        <taxon>Asterales</taxon>
        <taxon>Asteraceae</taxon>
        <taxon>Cichorioideae</taxon>
        <taxon>Cichorieae</taxon>
        <taxon>Cichoriinae</taxon>
        <taxon>Cichorium</taxon>
    </lineage>
</organism>
<accession>A0ACB9GDG9</accession>
<proteinExistence type="predicted"/>
<evidence type="ECO:0000313" key="1">
    <source>
        <dbReference type="EMBL" id="KAI3780777.1"/>
    </source>
</evidence>
<sequence>MEKHIQTFLNKVSYLEIIVATFTLLLVFLFQTPPETCIDPTHNPYHKPHPRSSCDAAAHRPITTITKKNRRLWSTHTWRKSVDSFSSIFHDLQTLKHISNHTHALIVSAGGGQAVMSLKEIGLHDITGVELVDSPPLVSRADPHNLPFFDGVFNLGFSAYLDQGLFPWRYVRELERTVMVGGVVVVCVEECGNGEMNEVLKLFKKSEFSQARNVTLMGSKMTMVITKRIKVRS</sequence>
<dbReference type="EMBL" id="CM042010">
    <property type="protein sequence ID" value="KAI3780777.1"/>
    <property type="molecule type" value="Genomic_DNA"/>
</dbReference>